<evidence type="ECO:0000313" key="4">
    <source>
        <dbReference type="EMBL" id="HJB12761.1"/>
    </source>
</evidence>
<evidence type="ECO:0000259" key="3">
    <source>
        <dbReference type="PROSITE" id="PS51387"/>
    </source>
</evidence>
<dbReference type="InterPro" id="IPR016169">
    <property type="entry name" value="FAD-bd_PCMH_sub2"/>
</dbReference>
<dbReference type="PANTHER" id="PTHR42659:SF9">
    <property type="entry name" value="XANTHINE DEHYDROGENASE FAD-BINDING SUBUNIT XDHB-RELATED"/>
    <property type="match status" value="1"/>
</dbReference>
<protein>
    <submittedName>
        <fullName evidence="4">FAD binding domain-containing protein</fullName>
    </submittedName>
</protein>
<keyword evidence="2" id="KW-0560">Oxidoreductase</keyword>
<dbReference type="Gene3D" id="3.30.43.10">
    <property type="entry name" value="Uridine Diphospho-n-acetylenolpyruvylglucosamine Reductase, domain 2"/>
    <property type="match status" value="1"/>
</dbReference>
<dbReference type="InterPro" id="IPR002346">
    <property type="entry name" value="Mopterin_DH_FAD-bd"/>
</dbReference>
<gene>
    <name evidence="4" type="ORF">H9787_03490</name>
</gene>
<dbReference type="InterPro" id="IPR051312">
    <property type="entry name" value="Diverse_Substr_Oxidored"/>
</dbReference>
<dbReference type="Pfam" id="PF03450">
    <property type="entry name" value="CO_deh_flav_C"/>
    <property type="match status" value="1"/>
</dbReference>
<dbReference type="InterPro" id="IPR036318">
    <property type="entry name" value="FAD-bd_PCMH-like_sf"/>
</dbReference>
<dbReference type="Gene3D" id="3.30.465.10">
    <property type="match status" value="1"/>
</dbReference>
<dbReference type="InterPro" id="IPR016166">
    <property type="entry name" value="FAD-bd_PCMH"/>
</dbReference>
<dbReference type="Pfam" id="PF00941">
    <property type="entry name" value="FAD_binding_5"/>
    <property type="match status" value="1"/>
</dbReference>
<dbReference type="Proteomes" id="UP000823824">
    <property type="component" value="Unassembled WGS sequence"/>
</dbReference>
<reference evidence="4" key="2">
    <citation type="submission" date="2021-04" db="EMBL/GenBank/DDBJ databases">
        <authorList>
            <person name="Gilroy R."/>
        </authorList>
    </citation>
    <scope>NUCLEOTIDE SEQUENCE</scope>
    <source>
        <strain evidence="4">ChiBcec18-1249</strain>
    </source>
</reference>
<dbReference type="SUPFAM" id="SSF55447">
    <property type="entry name" value="CO dehydrogenase flavoprotein C-terminal domain-like"/>
    <property type="match status" value="1"/>
</dbReference>
<dbReference type="PROSITE" id="PS51387">
    <property type="entry name" value="FAD_PCMH"/>
    <property type="match status" value="1"/>
</dbReference>
<evidence type="ECO:0000313" key="5">
    <source>
        <dbReference type="Proteomes" id="UP000823824"/>
    </source>
</evidence>
<evidence type="ECO:0000256" key="1">
    <source>
        <dbReference type="ARBA" id="ARBA00022630"/>
    </source>
</evidence>
<dbReference type="InterPro" id="IPR036683">
    <property type="entry name" value="CO_DH_flav_C_dom_sf"/>
</dbReference>
<dbReference type="PANTHER" id="PTHR42659">
    <property type="entry name" value="XANTHINE DEHYDROGENASE SUBUNIT C-RELATED"/>
    <property type="match status" value="1"/>
</dbReference>
<dbReference type="GO" id="GO:0016491">
    <property type="term" value="F:oxidoreductase activity"/>
    <property type="evidence" value="ECO:0007669"/>
    <property type="project" value="UniProtKB-KW"/>
</dbReference>
<feature type="domain" description="FAD-binding PCMH-type" evidence="3">
    <location>
        <begin position="1"/>
        <end position="174"/>
    </location>
</feature>
<dbReference type="AlphaFoldDB" id="A0A9D2LHR1"/>
<accession>A0A9D2LHR1</accession>
<name>A0A9D2LHR1_9FIRM</name>
<proteinExistence type="predicted"/>
<organism evidence="4 5">
    <name type="scientific">Candidatus Oscillibacter excrementigallinarum</name>
    <dbReference type="NCBI Taxonomy" id="2838716"/>
    <lineage>
        <taxon>Bacteria</taxon>
        <taxon>Bacillati</taxon>
        <taxon>Bacillota</taxon>
        <taxon>Clostridia</taxon>
        <taxon>Eubacteriales</taxon>
        <taxon>Oscillospiraceae</taxon>
        <taxon>Oscillibacter</taxon>
    </lineage>
</organism>
<dbReference type="InterPro" id="IPR016167">
    <property type="entry name" value="FAD-bd_PCMH_sub1"/>
</dbReference>
<dbReference type="InterPro" id="IPR005107">
    <property type="entry name" value="CO_DH_flav_C"/>
</dbReference>
<dbReference type="GO" id="GO:0071949">
    <property type="term" value="F:FAD binding"/>
    <property type="evidence" value="ECO:0007669"/>
    <property type="project" value="InterPro"/>
</dbReference>
<keyword evidence="1" id="KW-0285">Flavoprotein</keyword>
<dbReference type="SMART" id="SM01092">
    <property type="entry name" value="CO_deh_flav_C"/>
    <property type="match status" value="1"/>
</dbReference>
<sequence>MLPKFELYMPDTLEEACRLKAAGAEVMAGGTDVFVNMHGGKDRSGQVVDIKNIPALQGHTFDEAQGLDLGALTTHREIELWDVIKQRYRAMFEGCSRVGSVQIRTRGTLGGNICNGAPSADSIGPMLVHDARVVAAGPAGEREIPLHAFYLGLKKLDLGPDELLTRIRIPAPPAHAGSFYIKYTRRDAMDLALLGVSAYVELAGGTLKTVRIALTTAAPIPIRAFETERALTGRPATEETFLAAGKAVLQESHPRSSWRSSAEFRLALLEELTAQALRQAVAVAKEA</sequence>
<reference evidence="4" key="1">
    <citation type="journal article" date="2021" name="PeerJ">
        <title>Extensive microbial diversity within the chicken gut microbiome revealed by metagenomics and culture.</title>
        <authorList>
            <person name="Gilroy R."/>
            <person name="Ravi A."/>
            <person name="Getino M."/>
            <person name="Pursley I."/>
            <person name="Horton D.L."/>
            <person name="Alikhan N.F."/>
            <person name="Baker D."/>
            <person name="Gharbi K."/>
            <person name="Hall N."/>
            <person name="Watson M."/>
            <person name="Adriaenssens E.M."/>
            <person name="Foster-Nyarko E."/>
            <person name="Jarju S."/>
            <person name="Secka A."/>
            <person name="Antonio M."/>
            <person name="Oren A."/>
            <person name="Chaudhuri R.R."/>
            <person name="La Ragione R."/>
            <person name="Hildebrand F."/>
            <person name="Pallen M.J."/>
        </authorList>
    </citation>
    <scope>NUCLEOTIDE SEQUENCE</scope>
    <source>
        <strain evidence="4">ChiBcec18-1249</strain>
    </source>
</reference>
<comment type="caution">
    <text evidence="4">The sequence shown here is derived from an EMBL/GenBank/DDBJ whole genome shotgun (WGS) entry which is preliminary data.</text>
</comment>
<evidence type="ECO:0000256" key="2">
    <source>
        <dbReference type="ARBA" id="ARBA00023002"/>
    </source>
</evidence>
<dbReference type="SUPFAM" id="SSF56176">
    <property type="entry name" value="FAD-binding/transporter-associated domain-like"/>
    <property type="match status" value="1"/>
</dbReference>
<dbReference type="EMBL" id="DWZJ01000027">
    <property type="protein sequence ID" value="HJB12761.1"/>
    <property type="molecule type" value="Genomic_DNA"/>
</dbReference>
<dbReference type="Gene3D" id="3.30.390.50">
    <property type="entry name" value="CO dehydrogenase flavoprotein, C-terminal domain"/>
    <property type="match status" value="1"/>
</dbReference>